<evidence type="ECO:0000256" key="2">
    <source>
        <dbReference type="ARBA" id="ARBA00022487"/>
    </source>
</evidence>
<keyword evidence="2" id="KW-0719">Serine esterase</keyword>
<evidence type="ECO:0000256" key="3">
    <source>
        <dbReference type="ARBA" id="ARBA00022801"/>
    </source>
</evidence>
<dbReference type="EMBL" id="CAUEEQ010069765">
    <property type="protein sequence ID" value="CAJ0965795.1"/>
    <property type="molecule type" value="Genomic_DNA"/>
</dbReference>
<comment type="caution">
    <text evidence="6">The sequence shown here is derived from an EMBL/GenBank/DDBJ whole genome shotgun (WGS) entry which is preliminary data.</text>
</comment>
<name>A0ABN9MG74_9NEOB</name>
<evidence type="ECO:0000313" key="7">
    <source>
        <dbReference type="Proteomes" id="UP001176940"/>
    </source>
</evidence>
<feature type="chain" id="PRO_5045548348" description="Carboxylesterase type B domain-containing protein" evidence="4">
    <location>
        <begin position="19"/>
        <end position="150"/>
    </location>
</feature>
<dbReference type="Proteomes" id="UP001176940">
    <property type="component" value="Unassembled WGS sequence"/>
</dbReference>
<dbReference type="PANTHER" id="PTHR43918:SF4">
    <property type="entry name" value="CARBOXYLIC ESTER HYDROLASE"/>
    <property type="match status" value="1"/>
</dbReference>
<gene>
    <name evidence="6" type="ORF">RIMI_LOCUS20643610</name>
</gene>
<reference evidence="6" key="1">
    <citation type="submission" date="2023-07" db="EMBL/GenBank/DDBJ databases">
        <authorList>
            <person name="Stuckert A."/>
        </authorList>
    </citation>
    <scope>NUCLEOTIDE SEQUENCE</scope>
</reference>
<dbReference type="SUPFAM" id="SSF53474">
    <property type="entry name" value="alpha/beta-Hydrolases"/>
    <property type="match status" value="1"/>
</dbReference>
<dbReference type="InterPro" id="IPR029058">
    <property type="entry name" value="AB_hydrolase_fold"/>
</dbReference>
<evidence type="ECO:0000256" key="1">
    <source>
        <dbReference type="ARBA" id="ARBA00005964"/>
    </source>
</evidence>
<sequence length="150" mass="16616">MDLLLLTLLLTPLVLGSGQEDVQPQVETQYGKLRGKILSVKETSKKVHGFYGVPFAKPPVGSLRFASPEPPESWSFVREAQEHAALCLQSLRVLEQMARVFKTSPALPPLSEDCLYLNIFTPADREKDTKLPVMVFIHGGGLRSGRSRDV</sequence>
<accession>A0ABN9MG74</accession>
<dbReference type="InterPro" id="IPR050654">
    <property type="entry name" value="AChE-related_enzymes"/>
</dbReference>
<keyword evidence="7" id="KW-1185">Reference proteome</keyword>
<comment type="similarity">
    <text evidence="1">Belongs to the type-B carboxylesterase/lipase family.</text>
</comment>
<feature type="domain" description="Carboxylesterase type B" evidence="5">
    <location>
        <begin position="23"/>
        <end position="148"/>
    </location>
</feature>
<evidence type="ECO:0000259" key="5">
    <source>
        <dbReference type="Pfam" id="PF00135"/>
    </source>
</evidence>
<dbReference type="InterPro" id="IPR002018">
    <property type="entry name" value="CarbesteraseB"/>
</dbReference>
<dbReference type="PANTHER" id="PTHR43918">
    <property type="entry name" value="ACETYLCHOLINESTERASE"/>
    <property type="match status" value="1"/>
</dbReference>
<evidence type="ECO:0000256" key="4">
    <source>
        <dbReference type="SAM" id="SignalP"/>
    </source>
</evidence>
<dbReference type="InterPro" id="IPR019819">
    <property type="entry name" value="Carboxylesterase_B_CS"/>
</dbReference>
<keyword evidence="4" id="KW-0732">Signal</keyword>
<proteinExistence type="inferred from homology"/>
<organism evidence="6 7">
    <name type="scientific">Ranitomeya imitator</name>
    <name type="common">mimic poison frog</name>
    <dbReference type="NCBI Taxonomy" id="111125"/>
    <lineage>
        <taxon>Eukaryota</taxon>
        <taxon>Metazoa</taxon>
        <taxon>Chordata</taxon>
        <taxon>Craniata</taxon>
        <taxon>Vertebrata</taxon>
        <taxon>Euteleostomi</taxon>
        <taxon>Amphibia</taxon>
        <taxon>Batrachia</taxon>
        <taxon>Anura</taxon>
        <taxon>Neobatrachia</taxon>
        <taxon>Hyloidea</taxon>
        <taxon>Dendrobatidae</taxon>
        <taxon>Dendrobatinae</taxon>
        <taxon>Ranitomeya</taxon>
    </lineage>
</organism>
<feature type="signal peptide" evidence="4">
    <location>
        <begin position="1"/>
        <end position="18"/>
    </location>
</feature>
<dbReference type="PROSITE" id="PS00941">
    <property type="entry name" value="CARBOXYLESTERASE_B_2"/>
    <property type="match status" value="1"/>
</dbReference>
<protein>
    <recommendedName>
        <fullName evidence="5">Carboxylesterase type B domain-containing protein</fullName>
    </recommendedName>
</protein>
<dbReference type="Pfam" id="PF00135">
    <property type="entry name" value="COesterase"/>
    <property type="match status" value="1"/>
</dbReference>
<evidence type="ECO:0000313" key="6">
    <source>
        <dbReference type="EMBL" id="CAJ0965795.1"/>
    </source>
</evidence>
<dbReference type="Gene3D" id="3.40.50.1820">
    <property type="entry name" value="alpha/beta hydrolase"/>
    <property type="match status" value="1"/>
</dbReference>
<keyword evidence="3" id="KW-0378">Hydrolase</keyword>